<gene>
    <name evidence="3" type="ORF">DFR47_102493</name>
</gene>
<dbReference type="Proteomes" id="UP000252893">
    <property type="component" value="Unassembled WGS sequence"/>
</dbReference>
<keyword evidence="1" id="KW-1133">Transmembrane helix</keyword>
<reference evidence="3 4" key="1">
    <citation type="submission" date="2018-06" db="EMBL/GenBank/DDBJ databases">
        <title>Genomic Encyclopedia of Type Strains, Phase IV (KMG-IV): sequencing the most valuable type-strain genomes for metagenomic binning, comparative biology and taxonomic classification.</title>
        <authorList>
            <person name="Goeker M."/>
        </authorList>
    </citation>
    <scope>NUCLEOTIDE SEQUENCE [LARGE SCALE GENOMIC DNA]</scope>
    <source>
        <strain evidence="3 4">DSM 25619</strain>
    </source>
</reference>
<evidence type="ECO:0000313" key="4">
    <source>
        <dbReference type="Proteomes" id="UP000252893"/>
    </source>
</evidence>
<protein>
    <submittedName>
        <fullName evidence="3">Flp pilus assembly protein TadG</fullName>
    </submittedName>
</protein>
<evidence type="ECO:0000313" key="3">
    <source>
        <dbReference type="EMBL" id="RBO97704.1"/>
    </source>
</evidence>
<evidence type="ECO:0000259" key="2">
    <source>
        <dbReference type="Pfam" id="PF07811"/>
    </source>
</evidence>
<accession>A0A366E8A6</accession>
<proteinExistence type="predicted"/>
<dbReference type="Pfam" id="PF07811">
    <property type="entry name" value="TadE"/>
    <property type="match status" value="1"/>
</dbReference>
<keyword evidence="1" id="KW-0812">Transmembrane</keyword>
<feature type="domain" description="TadE-like" evidence="2">
    <location>
        <begin position="29"/>
        <end position="71"/>
    </location>
</feature>
<keyword evidence="1" id="KW-0472">Membrane</keyword>
<dbReference type="OrthoDB" id="7990385at2"/>
<keyword evidence="4" id="KW-1185">Reference proteome</keyword>
<dbReference type="AlphaFoldDB" id="A0A366E8A6"/>
<comment type="caution">
    <text evidence="3">The sequence shown here is derived from an EMBL/GenBank/DDBJ whole genome shotgun (WGS) entry which is preliminary data.</text>
</comment>
<evidence type="ECO:0000256" key="1">
    <source>
        <dbReference type="SAM" id="Phobius"/>
    </source>
</evidence>
<dbReference type="EMBL" id="QNRH01000002">
    <property type="protein sequence ID" value="RBO97704.1"/>
    <property type="molecule type" value="Genomic_DNA"/>
</dbReference>
<organism evidence="3 4">
    <name type="scientific">Pseudochrobactrum asaccharolyticum</name>
    <dbReference type="NCBI Taxonomy" id="354351"/>
    <lineage>
        <taxon>Bacteria</taxon>
        <taxon>Pseudomonadati</taxon>
        <taxon>Pseudomonadota</taxon>
        <taxon>Alphaproteobacteria</taxon>
        <taxon>Hyphomicrobiales</taxon>
        <taxon>Brucellaceae</taxon>
        <taxon>Pseudochrobactrum</taxon>
    </lineage>
</organism>
<dbReference type="RefSeq" id="WP_113943674.1">
    <property type="nucleotide sequence ID" value="NZ_JBHEEG010000002.1"/>
</dbReference>
<dbReference type="InterPro" id="IPR012495">
    <property type="entry name" value="TadE-like_dom"/>
</dbReference>
<sequence length="190" mass="21766">MSILREQSDPADLKHTQKKFRLFLRDERGVTAVEFALVVFPFLFLMFAIIELGISFAMQQLLVSATEDISRQFYTGQLREENLQANYVQDTICKKISILPVVDCKNLSINLDNYTSFSEVPVKNLVTKNGELGLPKIINLGGPSTINQINVLYRWPVMTNILYYLNPDVKPADRVMPLFITVTWQNEPYS</sequence>
<feature type="transmembrane region" description="Helical" evidence="1">
    <location>
        <begin position="29"/>
        <end position="50"/>
    </location>
</feature>
<name>A0A366E8A6_9HYPH</name>